<evidence type="ECO:0000256" key="7">
    <source>
        <dbReference type="ARBA" id="ARBA00023098"/>
    </source>
</evidence>
<keyword evidence="9 10" id="KW-0275">Fatty acid biosynthesis</keyword>
<feature type="transmembrane region" description="Helical" evidence="10">
    <location>
        <begin position="173"/>
        <end position="195"/>
    </location>
</feature>
<keyword evidence="5 10" id="KW-0276">Fatty acid metabolism</keyword>
<sequence length="262" mass="31752">MGVLSLYRYVMYDLADPRWKNYFLVETPWPVLFIICNYIYFVKVCGPKFMKNREAFKIEWLIKVYNTVQIIWNLNLFFYVFRIAYHAQFVEDFNAWCLPFNCSEDDAFSMMLFHGYKLYFYNKLFDLLDTLFFVLRKKFDHISFLHVYHHAFMCFGVWLGAKYHPGGNTTTIGIANGLIHVMMYSYYQLALLGYTVWWKKYLTQMQIIQFFIVFIHNLAVFFVKSCNYGLFITLLTLAQAIYFIYMFTNFYLKTYRKEIKKN</sequence>
<dbReference type="Pfam" id="PF01151">
    <property type="entry name" value="ELO"/>
    <property type="match status" value="1"/>
</dbReference>
<feature type="transmembrane region" description="Helical" evidence="10">
    <location>
        <begin position="142"/>
        <end position="161"/>
    </location>
</feature>
<keyword evidence="12" id="KW-1185">Reference proteome</keyword>
<comment type="catalytic activity">
    <reaction evidence="10">
        <text>a very-long-chain acyl-CoA + malonyl-CoA + H(+) = a very-long-chain 3-oxoacyl-CoA + CO2 + CoA</text>
        <dbReference type="Rhea" id="RHEA:32727"/>
        <dbReference type="ChEBI" id="CHEBI:15378"/>
        <dbReference type="ChEBI" id="CHEBI:16526"/>
        <dbReference type="ChEBI" id="CHEBI:57287"/>
        <dbReference type="ChEBI" id="CHEBI:57384"/>
        <dbReference type="ChEBI" id="CHEBI:90725"/>
        <dbReference type="ChEBI" id="CHEBI:90736"/>
        <dbReference type="EC" id="2.3.1.199"/>
    </reaction>
</comment>
<keyword evidence="3 10" id="KW-0808">Transferase</keyword>
<feature type="transmembrane region" description="Helical" evidence="10">
    <location>
        <begin position="229"/>
        <end position="252"/>
    </location>
</feature>
<accession>A0AAN9VU34</accession>
<protein>
    <recommendedName>
        <fullName evidence="10">Elongation of very long chain fatty acids protein</fullName>
        <ecNumber evidence="10">2.3.1.199</ecNumber>
    </recommendedName>
    <alternativeName>
        <fullName evidence="10">Very-long-chain 3-oxoacyl-CoA synthase</fullName>
    </alternativeName>
</protein>
<feature type="transmembrane region" description="Helical" evidence="10">
    <location>
        <begin position="118"/>
        <end position="135"/>
    </location>
</feature>
<comment type="subcellular location">
    <subcellularLocation>
        <location evidence="1">Membrane</location>
        <topology evidence="1">Multi-pass membrane protein</topology>
    </subcellularLocation>
</comment>
<keyword evidence="7 10" id="KW-0443">Lipid metabolism</keyword>
<evidence type="ECO:0000256" key="6">
    <source>
        <dbReference type="ARBA" id="ARBA00022989"/>
    </source>
</evidence>
<dbReference type="Proteomes" id="UP001378592">
    <property type="component" value="Unassembled WGS sequence"/>
</dbReference>
<dbReference type="InterPro" id="IPR030457">
    <property type="entry name" value="ELO_CS"/>
</dbReference>
<keyword evidence="8 10" id="KW-0472">Membrane</keyword>
<evidence type="ECO:0000256" key="3">
    <source>
        <dbReference type="ARBA" id="ARBA00022679"/>
    </source>
</evidence>
<evidence type="ECO:0000313" key="11">
    <source>
        <dbReference type="EMBL" id="KAK7871579.1"/>
    </source>
</evidence>
<dbReference type="GO" id="GO:0034626">
    <property type="term" value="P:fatty acid elongation, polyunsaturated fatty acid"/>
    <property type="evidence" value="ECO:0007669"/>
    <property type="project" value="TreeGrafter"/>
</dbReference>
<dbReference type="InterPro" id="IPR002076">
    <property type="entry name" value="ELO_fam"/>
</dbReference>
<dbReference type="PANTHER" id="PTHR11157">
    <property type="entry name" value="FATTY ACID ACYL TRANSFERASE-RELATED"/>
    <property type="match status" value="1"/>
</dbReference>
<keyword evidence="6 10" id="KW-1133">Transmembrane helix</keyword>
<dbReference type="GO" id="GO:0042761">
    <property type="term" value="P:very long-chain fatty acid biosynthetic process"/>
    <property type="evidence" value="ECO:0007669"/>
    <property type="project" value="TreeGrafter"/>
</dbReference>
<gene>
    <name evidence="11" type="ORF">R5R35_010375</name>
</gene>
<keyword evidence="4 10" id="KW-0812">Transmembrane</keyword>
<dbReference type="GO" id="GO:0009922">
    <property type="term" value="F:fatty acid elongase activity"/>
    <property type="evidence" value="ECO:0007669"/>
    <property type="project" value="UniProtKB-EC"/>
</dbReference>
<dbReference type="PANTHER" id="PTHR11157:SF69">
    <property type="entry name" value="ELONGATION OF VERY LONG CHAIN FATTY ACIDS PROTEIN 7"/>
    <property type="match status" value="1"/>
</dbReference>
<dbReference type="GO" id="GO:0030148">
    <property type="term" value="P:sphingolipid biosynthetic process"/>
    <property type="evidence" value="ECO:0007669"/>
    <property type="project" value="TreeGrafter"/>
</dbReference>
<feature type="transmembrane region" description="Helical" evidence="10">
    <location>
        <begin position="207"/>
        <end position="223"/>
    </location>
</feature>
<evidence type="ECO:0000256" key="4">
    <source>
        <dbReference type="ARBA" id="ARBA00022692"/>
    </source>
</evidence>
<evidence type="ECO:0000313" key="12">
    <source>
        <dbReference type="Proteomes" id="UP001378592"/>
    </source>
</evidence>
<proteinExistence type="inferred from homology"/>
<feature type="transmembrane region" description="Helical" evidence="10">
    <location>
        <begin position="60"/>
        <end position="81"/>
    </location>
</feature>
<reference evidence="11 12" key="1">
    <citation type="submission" date="2024-03" db="EMBL/GenBank/DDBJ databases">
        <title>The genome assembly and annotation of the cricket Gryllus longicercus Weissman &amp; Gray.</title>
        <authorList>
            <person name="Szrajer S."/>
            <person name="Gray D."/>
            <person name="Ylla G."/>
        </authorList>
    </citation>
    <scope>NUCLEOTIDE SEQUENCE [LARGE SCALE GENOMIC DNA]</scope>
    <source>
        <strain evidence="11">DAG 2021-001</strain>
        <tissue evidence="11">Whole body minus gut</tissue>
    </source>
</reference>
<evidence type="ECO:0000256" key="10">
    <source>
        <dbReference type="RuleBase" id="RU361115"/>
    </source>
</evidence>
<comment type="caution">
    <text evidence="11">The sequence shown here is derived from an EMBL/GenBank/DDBJ whole genome shotgun (WGS) entry which is preliminary data.</text>
</comment>
<dbReference type="EMBL" id="JAZDUA010000037">
    <property type="protein sequence ID" value="KAK7871579.1"/>
    <property type="molecule type" value="Genomic_DNA"/>
</dbReference>
<dbReference type="GO" id="GO:0005789">
    <property type="term" value="C:endoplasmic reticulum membrane"/>
    <property type="evidence" value="ECO:0007669"/>
    <property type="project" value="TreeGrafter"/>
</dbReference>
<evidence type="ECO:0000256" key="9">
    <source>
        <dbReference type="ARBA" id="ARBA00023160"/>
    </source>
</evidence>
<dbReference type="GO" id="GO:0019367">
    <property type="term" value="P:fatty acid elongation, saturated fatty acid"/>
    <property type="evidence" value="ECO:0007669"/>
    <property type="project" value="TreeGrafter"/>
</dbReference>
<dbReference type="EC" id="2.3.1.199" evidence="10"/>
<evidence type="ECO:0000256" key="5">
    <source>
        <dbReference type="ARBA" id="ARBA00022832"/>
    </source>
</evidence>
<name>A0AAN9VU34_9ORTH</name>
<keyword evidence="2 10" id="KW-0444">Lipid biosynthesis</keyword>
<evidence type="ECO:0000256" key="8">
    <source>
        <dbReference type="ARBA" id="ARBA00023136"/>
    </source>
</evidence>
<organism evidence="11 12">
    <name type="scientific">Gryllus longicercus</name>
    <dbReference type="NCBI Taxonomy" id="2509291"/>
    <lineage>
        <taxon>Eukaryota</taxon>
        <taxon>Metazoa</taxon>
        <taxon>Ecdysozoa</taxon>
        <taxon>Arthropoda</taxon>
        <taxon>Hexapoda</taxon>
        <taxon>Insecta</taxon>
        <taxon>Pterygota</taxon>
        <taxon>Neoptera</taxon>
        <taxon>Polyneoptera</taxon>
        <taxon>Orthoptera</taxon>
        <taxon>Ensifera</taxon>
        <taxon>Gryllidea</taxon>
        <taxon>Grylloidea</taxon>
        <taxon>Gryllidae</taxon>
        <taxon>Gryllinae</taxon>
        <taxon>Gryllus</taxon>
    </lineage>
</organism>
<comment type="similarity">
    <text evidence="10">Belongs to the ELO family.</text>
</comment>
<dbReference type="PROSITE" id="PS01188">
    <property type="entry name" value="ELO"/>
    <property type="match status" value="1"/>
</dbReference>
<dbReference type="AlphaFoldDB" id="A0AAN9VU34"/>
<feature type="transmembrane region" description="Helical" evidence="10">
    <location>
        <begin position="20"/>
        <end position="40"/>
    </location>
</feature>
<dbReference type="GO" id="GO:0034625">
    <property type="term" value="P:fatty acid elongation, monounsaturated fatty acid"/>
    <property type="evidence" value="ECO:0007669"/>
    <property type="project" value="TreeGrafter"/>
</dbReference>
<evidence type="ECO:0000256" key="1">
    <source>
        <dbReference type="ARBA" id="ARBA00004141"/>
    </source>
</evidence>
<evidence type="ECO:0000256" key="2">
    <source>
        <dbReference type="ARBA" id="ARBA00022516"/>
    </source>
</evidence>